<gene>
    <name evidence="5" type="ORF">BG261_04325</name>
</gene>
<dbReference type="OrthoDB" id="2003001at2"/>
<sequence>MQKINPKELEILDILWNKAVPMTSKDILEADSNLVMSTIQSTLKKLLKKELVVVDGITYSGTVLTRTYVPTLSQEEFVLNQYKGLDAKNLVSLLIANTDESNRKATISEIDKIVKEAKKSL</sequence>
<protein>
    <recommendedName>
        <fullName evidence="7">Penicillinase repressor</fullName>
    </recommendedName>
</protein>
<dbReference type="InterPro" id="IPR005650">
    <property type="entry name" value="BlaI_family"/>
</dbReference>
<dbReference type="STRING" id="1859473.BG261_04325"/>
<keyword evidence="3" id="KW-0238">DNA-binding</keyword>
<evidence type="ECO:0000256" key="2">
    <source>
        <dbReference type="ARBA" id="ARBA00023015"/>
    </source>
</evidence>
<dbReference type="GO" id="GO:0003677">
    <property type="term" value="F:DNA binding"/>
    <property type="evidence" value="ECO:0007669"/>
    <property type="project" value="UniProtKB-KW"/>
</dbReference>
<proteinExistence type="inferred from homology"/>
<keyword evidence="4" id="KW-0804">Transcription</keyword>
<evidence type="ECO:0000313" key="5">
    <source>
        <dbReference type="EMBL" id="OFI49104.1"/>
    </source>
</evidence>
<dbReference type="GO" id="GO:0045892">
    <property type="term" value="P:negative regulation of DNA-templated transcription"/>
    <property type="evidence" value="ECO:0007669"/>
    <property type="project" value="InterPro"/>
</dbReference>
<evidence type="ECO:0008006" key="7">
    <source>
        <dbReference type="Google" id="ProtNLM"/>
    </source>
</evidence>
<dbReference type="Gene3D" id="1.10.10.10">
    <property type="entry name" value="Winged helix-like DNA-binding domain superfamily/Winged helix DNA-binding domain"/>
    <property type="match status" value="1"/>
</dbReference>
<organism evidence="5 6">
    <name type="scientific">Floricoccus tropicus</name>
    <dbReference type="NCBI Taxonomy" id="1859473"/>
    <lineage>
        <taxon>Bacteria</taxon>
        <taxon>Bacillati</taxon>
        <taxon>Bacillota</taxon>
        <taxon>Bacilli</taxon>
        <taxon>Lactobacillales</taxon>
        <taxon>Streptococcaceae</taxon>
        <taxon>Floricoccus</taxon>
    </lineage>
</organism>
<dbReference type="Pfam" id="PF03965">
    <property type="entry name" value="Penicillinase_R"/>
    <property type="match status" value="1"/>
</dbReference>
<dbReference type="AlphaFoldDB" id="A0A1E8GLH2"/>
<name>A0A1E8GLH2_9LACT</name>
<comment type="similarity">
    <text evidence="1">Belongs to the BlaI transcriptional regulatory family.</text>
</comment>
<dbReference type="RefSeq" id="WP_070792421.1">
    <property type="nucleotide sequence ID" value="NZ_MKIR01000021.1"/>
</dbReference>
<dbReference type="InterPro" id="IPR036390">
    <property type="entry name" value="WH_DNA-bd_sf"/>
</dbReference>
<dbReference type="EMBL" id="MKIR01000021">
    <property type="protein sequence ID" value="OFI49104.1"/>
    <property type="molecule type" value="Genomic_DNA"/>
</dbReference>
<dbReference type="InterPro" id="IPR036388">
    <property type="entry name" value="WH-like_DNA-bd_sf"/>
</dbReference>
<evidence type="ECO:0000313" key="6">
    <source>
        <dbReference type="Proteomes" id="UP000178622"/>
    </source>
</evidence>
<dbReference type="Proteomes" id="UP000178622">
    <property type="component" value="Unassembled WGS sequence"/>
</dbReference>
<evidence type="ECO:0000256" key="1">
    <source>
        <dbReference type="ARBA" id="ARBA00011046"/>
    </source>
</evidence>
<evidence type="ECO:0000256" key="4">
    <source>
        <dbReference type="ARBA" id="ARBA00023163"/>
    </source>
</evidence>
<accession>A0A1E8GLH2</accession>
<reference evidence="6" key="1">
    <citation type="submission" date="2016-09" db="EMBL/GenBank/DDBJ databases">
        <title>Draft genome sequence of a novel species of the family Streptococcaceae isolated from flowers.</title>
        <authorList>
            <person name="Chuah L.-O."/>
            <person name="Yap K.-P."/>
            <person name="Thong K.L."/>
            <person name="Liong M.T."/>
            <person name="Ahmad R."/>
            <person name="Rusul G."/>
        </authorList>
    </citation>
    <scope>NUCLEOTIDE SEQUENCE [LARGE SCALE GENOMIC DNA]</scope>
    <source>
        <strain evidence="6">DF1</strain>
    </source>
</reference>
<keyword evidence="2" id="KW-0805">Transcription regulation</keyword>
<dbReference type="SUPFAM" id="SSF46785">
    <property type="entry name" value="Winged helix' DNA-binding domain"/>
    <property type="match status" value="1"/>
</dbReference>
<keyword evidence="6" id="KW-1185">Reference proteome</keyword>
<comment type="caution">
    <text evidence="5">The sequence shown here is derived from an EMBL/GenBank/DDBJ whole genome shotgun (WGS) entry which is preliminary data.</text>
</comment>
<evidence type="ECO:0000256" key="3">
    <source>
        <dbReference type="ARBA" id="ARBA00023125"/>
    </source>
</evidence>